<dbReference type="Pfam" id="PF22314">
    <property type="entry name" value="NPC1_MLD"/>
    <property type="match status" value="1"/>
</dbReference>
<dbReference type="GO" id="GO:0042632">
    <property type="term" value="P:cholesterol homeostasis"/>
    <property type="evidence" value="ECO:0007669"/>
    <property type="project" value="TreeGrafter"/>
</dbReference>
<name>A0A9Q0MVV3_9DIPT</name>
<feature type="transmembrane region" description="Helical" evidence="9">
    <location>
        <begin position="973"/>
        <end position="995"/>
    </location>
</feature>
<proteinExistence type="predicted"/>
<evidence type="ECO:0000313" key="13">
    <source>
        <dbReference type="Proteomes" id="UP001151699"/>
    </source>
</evidence>
<evidence type="ECO:0000256" key="3">
    <source>
        <dbReference type="ARBA" id="ARBA00022692"/>
    </source>
</evidence>
<dbReference type="SUPFAM" id="SSF82866">
    <property type="entry name" value="Multidrug efflux transporter AcrB transmembrane domain"/>
    <property type="match status" value="2"/>
</dbReference>
<feature type="transmembrane region" description="Helical" evidence="9">
    <location>
        <begin position="931"/>
        <end position="952"/>
    </location>
</feature>
<evidence type="ECO:0000256" key="7">
    <source>
        <dbReference type="ARBA" id="ARBA00023157"/>
    </source>
</evidence>
<dbReference type="GO" id="GO:0030299">
    <property type="term" value="P:intestinal cholesterol absorption"/>
    <property type="evidence" value="ECO:0007669"/>
    <property type="project" value="TreeGrafter"/>
</dbReference>
<evidence type="ECO:0000313" key="12">
    <source>
        <dbReference type="EMBL" id="KAJ6638858.1"/>
    </source>
</evidence>
<gene>
    <name evidence="12" type="primary">Npc1b</name>
    <name evidence="12" type="ORF">Bhyg_11596</name>
</gene>
<comment type="catalytic activity">
    <reaction evidence="8">
        <text>cholesterol(in) = cholesterol(out)</text>
        <dbReference type="Rhea" id="RHEA:39747"/>
        <dbReference type="ChEBI" id="CHEBI:16113"/>
    </reaction>
</comment>
<evidence type="ECO:0000256" key="4">
    <source>
        <dbReference type="ARBA" id="ARBA00022729"/>
    </source>
</evidence>
<sequence>MAKPFLRVFLIVIVISLSYGQSSDGHCIWYGECYSTGVSSKNCWYNGTALPLRDEDTKDIMLDLCPDIYKSRSDLLCCDDVQVRKISTNFKQAEGIFGRCKSCMKNMVKSICSVSCAPDHSRYVTPTEVLTSWDGREYINAVEIVIDETFANNTYYSCSTVVHPASGRVSMDVACSGIYNSKTCTPERWYHFLGDSANNILVPFRMDYIFSQTDENRFTAETKSCYEAYEGDYPCSCMDCAGSCPSGDPPAEESATRKVGGLNVITLVIGILLGGLGVAAVLIQTYFDSNERELPKLCGGFNGINLCYATFFQRWGTLCANNPILVLAVFSWIIAGLAYGIQNLVIITDPAELWASPTSQIRIEKDYFESRFGPFYRTNQIFIKPTNTQHIEYEIDSEKHTYGPAFNYEFLLEVFRLQMLIQEIGVEEGAGLEKICYTPLLPSDTEPQIKDCVVQSLFGYYKNDFPSFMFNYSYNGVEYNYLNTMDACIKIDRMKHHTSSERIGEALGTVGPSILLTSLSECCCFGIGSLSNMPAVKTFALYSTVAIFLNFIFQITVFIALMSLDQKRFEANRCDLLWCIKVKRSNQFDGPNGGILEVIFDVSITPFVLSKRMRPIILIIFIVITSLSIMVIPSIEPGLDQQLSMAQDSHIVKYFEFMAELLKSGAPLYWVLGPGLSYSNVSDQNLVCGGTACNSDSMSTQLYLASNYEEITRVATPSNSWIDDYIDWLTIDTCCKMFPNGTFCPSSDKSSGCVQCPRTFLEGGLRPTKETFDKYIIFFLTDFANEECAKSGRASYTEALTYIFDDDGDIHIRDSYFMSYHATTVRSKDFYSSLQQAQKIAGGVKKMLADNGQPDVVFFPYSVFYVFYEQYLNIWNDTLLSLGLSLAAIFLVTFIFTGFDITSALIVFVLVTMIVINMGGVMWLWGITLNAISLVNLVVTVGIGVEFISHIVRSYSTISGPRLTRASESLTMTGSSVLSGITFTKVFGIVVLAFAKSQIFQIFYFRMYLSIILIGAAHGLILLPVILSMIGRSSIQKAFKLKA</sequence>
<dbReference type="InterPro" id="IPR000731">
    <property type="entry name" value="SSD"/>
</dbReference>
<dbReference type="PROSITE" id="PS50156">
    <property type="entry name" value="SSD"/>
    <property type="match status" value="1"/>
</dbReference>
<feature type="transmembrane region" description="Helical" evidence="9">
    <location>
        <begin position="616"/>
        <end position="635"/>
    </location>
</feature>
<keyword evidence="3 9" id="KW-0812">Transmembrane</keyword>
<evidence type="ECO:0000256" key="1">
    <source>
        <dbReference type="ARBA" id="ARBA00004141"/>
    </source>
</evidence>
<feature type="transmembrane region" description="Helical" evidence="9">
    <location>
        <begin position="324"/>
        <end position="341"/>
    </location>
</feature>
<comment type="subcellular location">
    <subcellularLocation>
        <location evidence="1">Membrane</location>
        <topology evidence="1">Multi-pass membrane protein</topology>
    </subcellularLocation>
</comment>
<dbReference type="GO" id="GO:0015485">
    <property type="term" value="F:cholesterol binding"/>
    <property type="evidence" value="ECO:0007669"/>
    <property type="project" value="TreeGrafter"/>
</dbReference>
<feature type="domain" description="SSD" evidence="11">
    <location>
        <begin position="465"/>
        <end position="564"/>
    </location>
</feature>
<feature type="transmembrane region" description="Helical" evidence="9">
    <location>
        <begin position="264"/>
        <end position="287"/>
    </location>
</feature>
<keyword evidence="7" id="KW-1015">Disulfide bond</keyword>
<evidence type="ECO:0000256" key="8">
    <source>
        <dbReference type="ARBA" id="ARBA00034049"/>
    </source>
</evidence>
<dbReference type="Gene3D" id="1.20.1640.10">
    <property type="entry name" value="Multidrug efflux transporter AcrB transmembrane domain"/>
    <property type="match status" value="2"/>
</dbReference>
<dbReference type="Proteomes" id="UP001151699">
    <property type="component" value="Chromosome X"/>
</dbReference>
<feature type="transmembrane region" description="Helical" evidence="9">
    <location>
        <begin position="904"/>
        <end position="925"/>
    </location>
</feature>
<evidence type="ECO:0000259" key="11">
    <source>
        <dbReference type="PROSITE" id="PS50156"/>
    </source>
</evidence>
<evidence type="ECO:0000256" key="10">
    <source>
        <dbReference type="SAM" id="SignalP"/>
    </source>
</evidence>
<dbReference type="Pfam" id="PF16414">
    <property type="entry name" value="NPC1_N"/>
    <property type="match status" value="1"/>
</dbReference>
<feature type="transmembrane region" description="Helical" evidence="9">
    <location>
        <begin position="879"/>
        <end position="897"/>
    </location>
</feature>
<keyword evidence="13" id="KW-1185">Reference proteome</keyword>
<dbReference type="InterPro" id="IPR053956">
    <property type="entry name" value="NPC1_MLD"/>
</dbReference>
<dbReference type="GO" id="GO:0015918">
    <property type="term" value="P:sterol transport"/>
    <property type="evidence" value="ECO:0007669"/>
    <property type="project" value="TreeGrafter"/>
</dbReference>
<dbReference type="PANTHER" id="PTHR45727">
    <property type="entry name" value="NPC INTRACELLULAR CHOLESTEROL TRANSPORTER 1"/>
    <property type="match status" value="1"/>
</dbReference>
<keyword evidence="4 10" id="KW-0732">Signal</keyword>
<accession>A0A9Q0MVV3</accession>
<feature type="chain" id="PRO_5040503683" evidence="10">
    <location>
        <begin position="21"/>
        <end position="1043"/>
    </location>
</feature>
<dbReference type="EMBL" id="WJQU01000003">
    <property type="protein sequence ID" value="KAJ6638858.1"/>
    <property type="molecule type" value="Genomic_DNA"/>
</dbReference>
<dbReference type="AlphaFoldDB" id="A0A9Q0MVV3"/>
<feature type="transmembrane region" description="Helical" evidence="9">
    <location>
        <begin position="539"/>
        <end position="564"/>
    </location>
</feature>
<keyword evidence="6 9" id="KW-0472">Membrane</keyword>
<evidence type="ECO:0000256" key="6">
    <source>
        <dbReference type="ARBA" id="ARBA00023136"/>
    </source>
</evidence>
<comment type="caution">
    <text evidence="12">The sequence shown here is derived from an EMBL/GenBank/DDBJ whole genome shotgun (WGS) entry which is preliminary data.</text>
</comment>
<evidence type="ECO:0000256" key="9">
    <source>
        <dbReference type="SAM" id="Phobius"/>
    </source>
</evidence>
<dbReference type="PANTHER" id="PTHR45727:SF6">
    <property type="entry name" value="NPC INTRACELLULAR CHOLESTEROL TRANSPORTER 1 HOMOLOG 1B"/>
    <property type="match status" value="1"/>
</dbReference>
<dbReference type="OrthoDB" id="6510177at2759"/>
<feature type="transmembrane region" description="Helical" evidence="9">
    <location>
        <begin position="1007"/>
        <end position="1030"/>
    </location>
</feature>
<keyword evidence="2" id="KW-0813">Transport</keyword>
<feature type="signal peptide" evidence="10">
    <location>
        <begin position="1"/>
        <end position="20"/>
    </location>
</feature>
<evidence type="ECO:0000256" key="5">
    <source>
        <dbReference type="ARBA" id="ARBA00022989"/>
    </source>
</evidence>
<protein>
    <submittedName>
        <fullName evidence="12">NPC intracellular cholesterol transporter 1 like 1b</fullName>
    </submittedName>
</protein>
<dbReference type="InterPro" id="IPR032190">
    <property type="entry name" value="NPC1_N"/>
</dbReference>
<dbReference type="GO" id="GO:0005886">
    <property type="term" value="C:plasma membrane"/>
    <property type="evidence" value="ECO:0007669"/>
    <property type="project" value="TreeGrafter"/>
</dbReference>
<organism evidence="12 13">
    <name type="scientific">Pseudolycoriella hygida</name>
    <dbReference type="NCBI Taxonomy" id="35572"/>
    <lineage>
        <taxon>Eukaryota</taxon>
        <taxon>Metazoa</taxon>
        <taxon>Ecdysozoa</taxon>
        <taxon>Arthropoda</taxon>
        <taxon>Hexapoda</taxon>
        <taxon>Insecta</taxon>
        <taxon>Pterygota</taxon>
        <taxon>Neoptera</taxon>
        <taxon>Endopterygota</taxon>
        <taxon>Diptera</taxon>
        <taxon>Nematocera</taxon>
        <taxon>Sciaroidea</taxon>
        <taxon>Sciaridae</taxon>
        <taxon>Pseudolycoriella</taxon>
    </lineage>
</organism>
<keyword evidence="5 9" id="KW-1133">Transmembrane helix</keyword>
<evidence type="ECO:0000256" key="2">
    <source>
        <dbReference type="ARBA" id="ARBA00022448"/>
    </source>
</evidence>
<reference evidence="12" key="1">
    <citation type="submission" date="2022-07" db="EMBL/GenBank/DDBJ databases">
        <authorList>
            <person name="Trinca V."/>
            <person name="Uliana J.V.C."/>
            <person name="Torres T.T."/>
            <person name="Ward R.J."/>
            <person name="Monesi N."/>
        </authorList>
    </citation>
    <scope>NUCLEOTIDE SEQUENCE</scope>
    <source>
        <strain evidence="12">HSMRA1968</strain>
        <tissue evidence="12">Whole embryos</tissue>
    </source>
</reference>